<dbReference type="GeneTree" id="ENSGT00940000163874"/>
<dbReference type="RefSeq" id="XP_005925961.1">
    <property type="nucleotide sequence ID" value="XM_005925899.3"/>
</dbReference>
<dbReference type="STRING" id="8153.ENSHBUP00000017007"/>
<dbReference type="SUPFAM" id="SSF53474">
    <property type="entry name" value="alpha/beta-Hydrolases"/>
    <property type="match status" value="1"/>
</dbReference>
<dbReference type="GeneID" id="102300595"/>
<dbReference type="Proteomes" id="UP000264840">
    <property type="component" value="Unplaced"/>
</dbReference>
<evidence type="ECO:0000313" key="2">
    <source>
        <dbReference type="Ensembl" id="ENSHBUP00000017007.1"/>
    </source>
</evidence>
<dbReference type="PANTHER" id="PTHR13136:SF11">
    <property type="entry name" value="TESTIS-EXPRESSED PROTEIN 30"/>
    <property type="match status" value="1"/>
</dbReference>
<dbReference type="InterPro" id="IPR026555">
    <property type="entry name" value="NSL3/Tex30"/>
</dbReference>
<dbReference type="CTD" id="93081"/>
<dbReference type="Ensembl" id="ENSHBUT00000025811.1">
    <property type="protein sequence ID" value="ENSHBUP00000017007.1"/>
    <property type="gene ID" value="ENSHBUG00000018993.1"/>
</dbReference>
<accession>A0A3Q3C9C0</accession>
<protein>
    <submittedName>
        <fullName evidence="2">Testis expressed 30</fullName>
    </submittedName>
</protein>
<dbReference type="OMA" id="EVFWLQG"/>
<dbReference type="InterPro" id="IPR046879">
    <property type="entry name" value="KANL3/Tex30_Abhydrolase"/>
</dbReference>
<dbReference type="Pfam" id="PF20408">
    <property type="entry name" value="Abhydrolase_11"/>
    <property type="match status" value="1"/>
</dbReference>
<evidence type="ECO:0000313" key="3">
    <source>
        <dbReference type="Proteomes" id="UP000264840"/>
    </source>
</evidence>
<reference evidence="2" key="1">
    <citation type="submission" date="2025-08" db="UniProtKB">
        <authorList>
            <consortium name="Ensembl"/>
        </authorList>
    </citation>
    <scope>IDENTIFICATION</scope>
</reference>
<feature type="domain" description="KANL3/Tex30 alpha/beta hydrolase-like" evidence="1">
    <location>
        <begin position="33"/>
        <end position="214"/>
    </location>
</feature>
<evidence type="ECO:0000259" key="1">
    <source>
        <dbReference type="Pfam" id="PF20408"/>
    </source>
</evidence>
<dbReference type="AlphaFoldDB" id="A0A3Q3C9C0"/>
<dbReference type="PANTHER" id="PTHR13136">
    <property type="entry name" value="TESTIS DEVELOPMENT PROTEIN PRTD"/>
    <property type="match status" value="1"/>
</dbReference>
<sequence>METFEEEAVKVPFGAKSLDAALCVPAAMSDAHTAVILTHGAGGDMNFSQLVSLAHQLASHGFLCLRFTCKGLNLAHRLKAYTAVWDYLKSLQRFTVKRVFFGGRSMGCRAAAALARRLSEESEAAVEGVICLSFPLHPPGQTHAHRQRSEDLRVLPAHTRVLFVSGTEDDMCDRVHFDTTVKEMKAQVEILWLRGGSHGLKVKGRSEVSVMEEVNLKVISWIRNQAAQAPSCPLVKSVAFVPINDGSISQWASV</sequence>
<reference evidence="2" key="2">
    <citation type="submission" date="2025-09" db="UniProtKB">
        <authorList>
            <consortium name="Ensembl"/>
        </authorList>
    </citation>
    <scope>IDENTIFICATION</scope>
</reference>
<dbReference type="Gene3D" id="3.40.50.1820">
    <property type="entry name" value="alpha/beta hydrolase"/>
    <property type="match status" value="1"/>
</dbReference>
<dbReference type="OrthoDB" id="6415022at2759"/>
<proteinExistence type="predicted"/>
<name>A0A3Q3C9C0_HAPBU</name>
<organism evidence="2 3">
    <name type="scientific">Haplochromis burtoni</name>
    <name type="common">Burton's mouthbrooder</name>
    <name type="synonym">Chromis burtoni</name>
    <dbReference type="NCBI Taxonomy" id="8153"/>
    <lineage>
        <taxon>Eukaryota</taxon>
        <taxon>Metazoa</taxon>
        <taxon>Chordata</taxon>
        <taxon>Craniata</taxon>
        <taxon>Vertebrata</taxon>
        <taxon>Euteleostomi</taxon>
        <taxon>Actinopterygii</taxon>
        <taxon>Neopterygii</taxon>
        <taxon>Teleostei</taxon>
        <taxon>Neoteleostei</taxon>
        <taxon>Acanthomorphata</taxon>
        <taxon>Ovalentaria</taxon>
        <taxon>Cichlomorphae</taxon>
        <taxon>Cichliformes</taxon>
        <taxon>Cichlidae</taxon>
        <taxon>African cichlids</taxon>
        <taxon>Pseudocrenilabrinae</taxon>
        <taxon>Haplochromini</taxon>
        <taxon>Haplochromis</taxon>
    </lineage>
</organism>
<keyword evidence="3" id="KW-1185">Reference proteome</keyword>
<dbReference type="InterPro" id="IPR029058">
    <property type="entry name" value="AB_hydrolase_fold"/>
</dbReference>